<dbReference type="Gene3D" id="3.20.20.80">
    <property type="entry name" value="Glycosidases"/>
    <property type="match status" value="1"/>
</dbReference>
<dbReference type="InterPro" id="IPR017853">
    <property type="entry name" value="GH"/>
</dbReference>
<evidence type="ECO:0000313" key="7">
    <source>
        <dbReference type="EMBL" id="KYQ57031.1"/>
    </source>
</evidence>
<dbReference type="InterPro" id="IPR013780">
    <property type="entry name" value="Glyco_hydro_b"/>
</dbReference>
<sequence length="595" mass="69106">MNFIRFNEEAVLINIIFILDGTEMVNIFFAKSNRSIGTSINKSPDHQTIIITRTLYDPNGELFDCFQLSDDSQWFGGPQFRHQYWPIQNMHYEEVAYLPTHPSNMALAERYWLSSKGVYIYVDYAIPLFLDQNNYRDKYLCMIIKNKAPYQHRDIINVTYTIGIFPDPKTAHQYAIEKHLGKPTGRPDSLMVRYPIWSTWARYKTNITAKVVETYADEIVAHGFKNSQIEIDDNWETCYGSAEFDPVKFPDVSALTKLLNDKGFRVTLWIHPFINRNCESAYSTALNNDYFVKNLDGNVQMSWWQGSDAATIDFTNTNAVNWWMKRVRRLQGLGINSFKFDAGEVSWLPQVPTLNGQSELQPGIFTEEYVRKLASNFPRNIEVRVGWRTQDLPIFVRMIGKDTRWTWNNGLPTLITTLLQMNLNGYVYVLPDMIGGNGYLNGSLDGTERPSRELFVRWLQATVFMPSMQYSFVPWDFDEEIINICRIYTELHENYTTEIINAMQQAIEKGTPVNPPIWWIDPLNSDAHKIDDEYLLGESILVAPIVEEGIVSRNIYLPNGTWIDMNRGTTYEGPRWVEDYYAPLEVLSYFKRLST</sequence>
<dbReference type="Pfam" id="PF21365">
    <property type="entry name" value="Glyco_hydro_31_3rd"/>
    <property type="match status" value="1"/>
</dbReference>
<name>A0A151X9I4_9HYME</name>
<reference evidence="7 8" key="1">
    <citation type="submission" date="2015-09" db="EMBL/GenBank/DDBJ databases">
        <title>Trachymyrmex zeteki WGS genome.</title>
        <authorList>
            <person name="Nygaard S."/>
            <person name="Hu H."/>
            <person name="Boomsma J."/>
            <person name="Zhang G."/>
        </authorList>
    </citation>
    <scope>NUCLEOTIDE SEQUENCE [LARGE SCALE GENOMIC DNA]</scope>
    <source>
        <strain evidence="7">Tzet28-1</strain>
        <tissue evidence="7">Whole body</tissue>
    </source>
</reference>
<comment type="similarity">
    <text evidence="1 4">Belongs to the glycosyl hydrolase 31 family.</text>
</comment>
<evidence type="ECO:0000313" key="8">
    <source>
        <dbReference type="Proteomes" id="UP000075809"/>
    </source>
</evidence>
<evidence type="ECO:0000256" key="1">
    <source>
        <dbReference type="ARBA" id="ARBA00007806"/>
    </source>
</evidence>
<dbReference type="SUPFAM" id="SSF51011">
    <property type="entry name" value="Glycosyl hydrolase domain"/>
    <property type="match status" value="1"/>
</dbReference>
<dbReference type="InterPro" id="IPR048395">
    <property type="entry name" value="Glyco_hydro_31_C"/>
</dbReference>
<keyword evidence="8" id="KW-1185">Reference proteome</keyword>
<dbReference type="Proteomes" id="UP000075809">
    <property type="component" value="Unassembled WGS sequence"/>
</dbReference>
<dbReference type="GO" id="GO:0004553">
    <property type="term" value="F:hydrolase activity, hydrolyzing O-glycosyl compounds"/>
    <property type="evidence" value="ECO:0007669"/>
    <property type="project" value="InterPro"/>
</dbReference>
<evidence type="ECO:0000256" key="2">
    <source>
        <dbReference type="ARBA" id="ARBA00022801"/>
    </source>
</evidence>
<dbReference type="Pfam" id="PF01055">
    <property type="entry name" value="Glyco_hydro_31_2nd"/>
    <property type="match status" value="2"/>
</dbReference>
<dbReference type="STRING" id="64791.A0A151X9I4"/>
<dbReference type="CDD" id="cd06592">
    <property type="entry name" value="GH31_NET37"/>
    <property type="match status" value="1"/>
</dbReference>
<evidence type="ECO:0008006" key="9">
    <source>
        <dbReference type="Google" id="ProtNLM"/>
    </source>
</evidence>
<organism evidence="7 8">
    <name type="scientific">Mycetomoellerius zeteki</name>
    <dbReference type="NCBI Taxonomy" id="64791"/>
    <lineage>
        <taxon>Eukaryota</taxon>
        <taxon>Metazoa</taxon>
        <taxon>Ecdysozoa</taxon>
        <taxon>Arthropoda</taxon>
        <taxon>Hexapoda</taxon>
        <taxon>Insecta</taxon>
        <taxon>Pterygota</taxon>
        <taxon>Neoptera</taxon>
        <taxon>Endopterygota</taxon>
        <taxon>Hymenoptera</taxon>
        <taxon>Apocrita</taxon>
        <taxon>Aculeata</taxon>
        <taxon>Formicoidea</taxon>
        <taxon>Formicidae</taxon>
        <taxon>Myrmicinae</taxon>
        <taxon>Mycetomoellerius</taxon>
    </lineage>
</organism>
<dbReference type="InterPro" id="IPR000322">
    <property type="entry name" value="Glyco_hydro_31_TIM"/>
</dbReference>
<feature type="domain" description="Glycosyl hydrolase family 31 C-terminal" evidence="6">
    <location>
        <begin position="510"/>
        <end position="588"/>
    </location>
</feature>
<dbReference type="AlphaFoldDB" id="A0A151X9I4"/>
<feature type="domain" description="Glycoside hydrolase family 31 TIM barrel" evidence="5">
    <location>
        <begin position="199"/>
        <end position="348"/>
    </location>
</feature>
<dbReference type="InterPro" id="IPR050985">
    <property type="entry name" value="Alpha-glycosidase_related"/>
</dbReference>
<keyword evidence="2 4" id="KW-0378">Hydrolase</keyword>
<evidence type="ECO:0000256" key="3">
    <source>
        <dbReference type="ARBA" id="ARBA00023295"/>
    </source>
</evidence>
<dbReference type="EMBL" id="KQ982373">
    <property type="protein sequence ID" value="KYQ57031.1"/>
    <property type="molecule type" value="Genomic_DNA"/>
</dbReference>
<evidence type="ECO:0000259" key="6">
    <source>
        <dbReference type="Pfam" id="PF21365"/>
    </source>
</evidence>
<dbReference type="SUPFAM" id="SSF51445">
    <property type="entry name" value="(Trans)glycosidases"/>
    <property type="match status" value="1"/>
</dbReference>
<keyword evidence="3 4" id="KW-0326">Glycosidase</keyword>
<dbReference type="PANTHER" id="PTHR43053:SF4">
    <property type="entry name" value="MYOGENESIS-REGULATING GLYCOSIDASE"/>
    <property type="match status" value="1"/>
</dbReference>
<evidence type="ECO:0000256" key="4">
    <source>
        <dbReference type="RuleBase" id="RU361185"/>
    </source>
</evidence>
<proteinExistence type="inferred from homology"/>
<feature type="domain" description="Glycoside hydrolase family 31 TIM barrel" evidence="5">
    <location>
        <begin position="404"/>
        <end position="491"/>
    </location>
</feature>
<protein>
    <recommendedName>
        <fullName evidence="9">Family 31 glucosidase KIAA1161</fullName>
    </recommendedName>
</protein>
<dbReference type="PANTHER" id="PTHR43053">
    <property type="entry name" value="GLYCOSIDASE FAMILY 31"/>
    <property type="match status" value="1"/>
</dbReference>
<dbReference type="GO" id="GO:0005975">
    <property type="term" value="P:carbohydrate metabolic process"/>
    <property type="evidence" value="ECO:0007669"/>
    <property type="project" value="InterPro"/>
</dbReference>
<evidence type="ECO:0000259" key="5">
    <source>
        <dbReference type="Pfam" id="PF01055"/>
    </source>
</evidence>
<gene>
    <name evidence="7" type="ORF">ALC60_04019</name>
</gene>
<dbReference type="Gene3D" id="2.60.40.1180">
    <property type="entry name" value="Golgi alpha-mannosidase II"/>
    <property type="match status" value="1"/>
</dbReference>
<accession>A0A151X9I4</accession>